<gene>
    <name evidence="2" type="ORF">K457DRAFT_16546</name>
</gene>
<evidence type="ECO:0000313" key="2">
    <source>
        <dbReference type="EMBL" id="OAQ32097.1"/>
    </source>
</evidence>
<dbReference type="SUPFAM" id="SSF81383">
    <property type="entry name" value="F-box domain"/>
    <property type="match status" value="1"/>
</dbReference>
<proteinExistence type="predicted"/>
<sequence>MKTLPQEIIDLIAPHLNQHDLADCSRVCHDWTSLFSPWLWRTINIANESTHDRFNTPESRAALIRNKHLVREVTATDQDLLLLLAAHDHSEPSLPKLTGLRSLTLQFYADAPWALTVGTPLQEDGEDEDEDEEEATATTTEALATTMVGLSRRLDNFRALLELLSNNPNLRNLRLNKGCLRGADRTELLPHIIGACTTTSLATLEVCFNDVRESEAIPTPRFTTNATLLEDYLSFQLETQPYQDQKPFFALKELIFLERRSNLNDFSRLAVLIHCSHLVRLEFGRIDSRIGNLLAFGDGTGSLLRTLCPCLTDLALYGVIALSDSCLAALLRSSQSGWKVLELGDPVFFSHEAYLALMECFSTTLEELRIKNWRGFSLKRCSGLLSASTRGQFRRLEGVVDGDVDDTIQDFTVHAQATYKEHRAETARKRREGEHTDIRSWIALGPSMDYLQLQISGVPRPDVVCWRNGEPVPIQATNHRERFKVQKWIYRQLANMSGLQELILGRRDVNWSRMNTRGLDASMSSIEIEEALSNDFVTYQYDCLEFSLESGLGILAGLKELRVLDVKSTAHRIGIAELEWMRVHWPKLKTIEGLVSRREWAGILGDGRAVRDAVEDWIDNHPNGIGSSFVCNNK</sequence>
<name>A0A197K386_9FUNG</name>
<dbReference type="SUPFAM" id="SSF52058">
    <property type="entry name" value="L domain-like"/>
    <property type="match status" value="1"/>
</dbReference>
<dbReference type="Proteomes" id="UP000078512">
    <property type="component" value="Unassembled WGS sequence"/>
</dbReference>
<keyword evidence="3" id="KW-1185">Reference proteome</keyword>
<dbReference type="EMBL" id="KV442026">
    <property type="protein sequence ID" value="OAQ32097.1"/>
    <property type="molecule type" value="Genomic_DNA"/>
</dbReference>
<evidence type="ECO:0000259" key="1">
    <source>
        <dbReference type="PROSITE" id="PS50181"/>
    </source>
</evidence>
<dbReference type="InterPro" id="IPR001810">
    <property type="entry name" value="F-box_dom"/>
</dbReference>
<reference evidence="2 3" key="1">
    <citation type="submission" date="2016-05" db="EMBL/GenBank/DDBJ databases">
        <title>Genome sequencing reveals origins of a unique bacterial endosymbiosis in the earliest lineages of terrestrial Fungi.</title>
        <authorList>
            <consortium name="DOE Joint Genome Institute"/>
            <person name="Uehling J."/>
            <person name="Gryganskyi A."/>
            <person name="Hameed K."/>
            <person name="Tschaplinski T."/>
            <person name="Misztal P."/>
            <person name="Wu S."/>
            <person name="Desiro A."/>
            <person name="Vande Pol N."/>
            <person name="Du Z.-Y."/>
            <person name="Zienkiewicz A."/>
            <person name="Zienkiewicz K."/>
            <person name="Morin E."/>
            <person name="Tisserant E."/>
            <person name="Splivallo R."/>
            <person name="Hainaut M."/>
            <person name="Henrissat B."/>
            <person name="Ohm R."/>
            <person name="Kuo A."/>
            <person name="Yan J."/>
            <person name="Lipzen A."/>
            <person name="Nolan M."/>
            <person name="Labutti K."/>
            <person name="Barry K."/>
            <person name="Goldstein A."/>
            <person name="Labbe J."/>
            <person name="Schadt C."/>
            <person name="Tuskan G."/>
            <person name="Grigoriev I."/>
            <person name="Martin F."/>
            <person name="Vilgalys R."/>
            <person name="Bonito G."/>
        </authorList>
    </citation>
    <scope>NUCLEOTIDE SEQUENCE [LARGE SCALE GENOMIC DNA]</scope>
    <source>
        <strain evidence="2 3">AG-77</strain>
    </source>
</reference>
<organism evidence="2 3">
    <name type="scientific">Linnemannia elongata AG-77</name>
    <dbReference type="NCBI Taxonomy" id="1314771"/>
    <lineage>
        <taxon>Eukaryota</taxon>
        <taxon>Fungi</taxon>
        <taxon>Fungi incertae sedis</taxon>
        <taxon>Mucoromycota</taxon>
        <taxon>Mortierellomycotina</taxon>
        <taxon>Mortierellomycetes</taxon>
        <taxon>Mortierellales</taxon>
        <taxon>Mortierellaceae</taxon>
        <taxon>Linnemannia</taxon>
    </lineage>
</organism>
<protein>
    <recommendedName>
        <fullName evidence="1">F-box domain-containing protein</fullName>
    </recommendedName>
</protein>
<feature type="domain" description="F-box" evidence="1">
    <location>
        <begin position="1"/>
        <end position="43"/>
    </location>
</feature>
<evidence type="ECO:0000313" key="3">
    <source>
        <dbReference type="Proteomes" id="UP000078512"/>
    </source>
</evidence>
<dbReference type="AlphaFoldDB" id="A0A197K386"/>
<dbReference type="InterPro" id="IPR032675">
    <property type="entry name" value="LRR_dom_sf"/>
</dbReference>
<dbReference type="Pfam" id="PF12937">
    <property type="entry name" value="F-box-like"/>
    <property type="match status" value="1"/>
</dbReference>
<dbReference type="Gene3D" id="3.80.10.10">
    <property type="entry name" value="Ribonuclease Inhibitor"/>
    <property type="match status" value="1"/>
</dbReference>
<dbReference type="InterPro" id="IPR036047">
    <property type="entry name" value="F-box-like_dom_sf"/>
</dbReference>
<accession>A0A197K386</accession>
<dbReference type="OrthoDB" id="2410926at2759"/>
<dbReference type="PROSITE" id="PS50181">
    <property type="entry name" value="FBOX"/>
    <property type="match status" value="1"/>
</dbReference>